<proteinExistence type="predicted"/>
<comment type="caution">
    <text evidence="1">The sequence shown here is derived from an EMBL/GenBank/DDBJ whole genome shotgun (WGS) entry which is preliminary data.</text>
</comment>
<dbReference type="EMBL" id="JACIJO010000006">
    <property type="protein sequence ID" value="MBB6328900.1"/>
    <property type="molecule type" value="Genomic_DNA"/>
</dbReference>
<organism evidence="1 2">
    <name type="scientific">Algoriphagus iocasae</name>
    <dbReference type="NCBI Taxonomy" id="1836499"/>
    <lineage>
        <taxon>Bacteria</taxon>
        <taxon>Pseudomonadati</taxon>
        <taxon>Bacteroidota</taxon>
        <taxon>Cytophagia</taxon>
        <taxon>Cytophagales</taxon>
        <taxon>Cyclobacteriaceae</taxon>
        <taxon>Algoriphagus</taxon>
    </lineage>
</organism>
<dbReference type="AlphaFoldDB" id="A0A841MN51"/>
<sequence>MKNVLNYFLLFSLVWSITSCEVGIKEEDILEPKNEPYYSFDLLIQKAVPSQTKPNRVTRYQLDRFMNHKDKYYDALENELMDIYLNESLDTTGITIYSYSEDLVQELNHYSKNEMGYFLSSTLKYHYNSDNTLSQTTRDGENYMLYKYNSLGQISEILLGSNLEVADVYYYFYDENGRTIRQKWGNQNIDDVPIRDWHYIYDENGKLLFKSIPYSPSGELIPMFVYSYDDQDRMILEEELYPEYGFSSYFKTFYSYSTVN</sequence>
<evidence type="ECO:0008006" key="3">
    <source>
        <dbReference type="Google" id="ProtNLM"/>
    </source>
</evidence>
<name>A0A841MN51_9BACT</name>
<dbReference type="Proteomes" id="UP000588604">
    <property type="component" value="Unassembled WGS sequence"/>
</dbReference>
<evidence type="ECO:0000313" key="1">
    <source>
        <dbReference type="EMBL" id="MBB6328900.1"/>
    </source>
</evidence>
<dbReference type="PROSITE" id="PS51257">
    <property type="entry name" value="PROKAR_LIPOPROTEIN"/>
    <property type="match status" value="1"/>
</dbReference>
<accession>A0A841MN51</accession>
<dbReference type="RefSeq" id="WP_184498459.1">
    <property type="nucleotide sequence ID" value="NZ_JACIJO010000006.1"/>
</dbReference>
<evidence type="ECO:0000313" key="2">
    <source>
        <dbReference type="Proteomes" id="UP000588604"/>
    </source>
</evidence>
<protein>
    <recommendedName>
        <fullName evidence="3">YD repeat-containing protein</fullName>
    </recommendedName>
</protein>
<gene>
    <name evidence="1" type="ORF">FHS59_004564</name>
</gene>
<reference evidence="1 2" key="1">
    <citation type="submission" date="2020-08" db="EMBL/GenBank/DDBJ databases">
        <title>Genomic Encyclopedia of Type Strains, Phase IV (KMG-IV): sequencing the most valuable type-strain genomes for metagenomic binning, comparative biology and taxonomic classification.</title>
        <authorList>
            <person name="Goeker M."/>
        </authorList>
    </citation>
    <scope>NUCLEOTIDE SEQUENCE [LARGE SCALE GENOMIC DNA]</scope>
    <source>
        <strain evidence="1 2">DSM 102044</strain>
    </source>
</reference>
<keyword evidence="2" id="KW-1185">Reference proteome</keyword>